<dbReference type="Proteomes" id="UP001165060">
    <property type="component" value="Unassembled WGS sequence"/>
</dbReference>
<proteinExistence type="predicted"/>
<evidence type="ECO:0000313" key="3">
    <source>
        <dbReference type="Proteomes" id="UP001165060"/>
    </source>
</evidence>
<feature type="compositionally biased region" description="Basic and acidic residues" evidence="1">
    <location>
        <begin position="61"/>
        <end position="79"/>
    </location>
</feature>
<feature type="compositionally biased region" description="Basic and acidic residues" evidence="1">
    <location>
        <begin position="1"/>
        <end position="14"/>
    </location>
</feature>
<protein>
    <submittedName>
        <fullName evidence="2">Uncharacterized protein</fullName>
    </submittedName>
</protein>
<feature type="region of interest" description="Disordered" evidence="1">
    <location>
        <begin position="1"/>
        <end position="87"/>
    </location>
</feature>
<dbReference type="EMBL" id="BRYB01002610">
    <property type="protein sequence ID" value="GMI22598.1"/>
    <property type="molecule type" value="Genomic_DNA"/>
</dbReference>
<evidence type="ECO:0000313" key="2">
    <source>
        <dbReference type="EMBL" id="GMI22598.1"/>
    </source>
</evidence>
<feature type="non-terminal residue" evidence="2">
    <location>
        <position position="1"/>
    </location>
</feature>
<gene>
    <name evidence="2" type="ORF">TeGR_g6682</name>
</gene>
<evidence type="ECO:0000256" key="1">
    <source>
        <dbReference type="SAM" id="MobiDB-lite"/>
    </source>
</evidence>
<name>A0ABQ6MAE3_9STRA</name>
<comment type="caution">
    <text evidence="2">The sequence shown here is derived from an EMBL/GenBank/DDBJ whole genome shotgun (WGS) entry which is preliminary data.</text>
</comment>
<keyword evidence="3" id="KW-1185">Reference proteome</keyword>
<accession>A0ABQ6MAE3</accession>
<sequence>MQHAKDVRAHKDANNHWSIQQAAPPSLLKTMLRPLTPSRSRPPLPPIATIQSSDLSPAQLKFREHMGAADARKQRKDGARVAYDPAAQRDDMLESGGAVSTALGRAKIAMM</sequence>
<organism evidence="2 3">
    <name type="scientific">Tetraparma gracilis</name>
    <dbReference type="NCBI Taxonomy" id="2962635"/>
    <lineage>
        <taxon>Eukaryota</taxon>
        <taxon>Sar</taxon>
        <taxon>Stramenopiles</taxon>
        <taxon>Ochrophyta</taxon>
        <taxon>Bolidophyceae</taxon>
        <taxon>Parmales</taxon>
        <taxon>Triparmaceae</taxon>
        <taxon>Tetraparma</taxon>
    </lineage>
</organism>
<reference evidence="2 3" key="1">
    <citation type="journal article" date="2023" name="Commun. Biol.">
        <title>Genome analysis of Parmales, the sister group of diatoms, reveals the evolutionary specialization of diatoms from phago-mixotrophs to photoautotrophs.</title>
        <authorList>
            <person name="Ban H."/>
            <person name="Sato S."/>
            <person name="Yoshikawa S."/>
            <person name="Yamada K."/>
            <person name="Nakamura Y."/>
            <person name="Ichinomiya M."/>
            <person name="Sato N."/>
            <person name="Blanc-Mathieu R."/>
            <person name="Endo H."/>
            <person name="Kuwata A."/>
            <person name="Ogata H."/>
        </authorList>
    </citation>
    <scope>NUCLEOTIDE SEQUENCE [LARGE SCALE GENOMIC DNA]</scope>
</reference>